<dbReference type="EMBL" id="CP051775">
    <property type="protein sequence ID" value="QJE74344.1"/>
    <property type="molecule type" value="Genomic_DNA"/>
</dbReference>
<protein>
    <submittedName>
        <fullName evidence="3">Oxidoreductase</fullName>
    </submittedName>
</protein>
<evidence type="ECO:0000259" key="2">
    <source>
        <dbReference type="PROSITE" id="PS51384"/>
    </source>
</evidence>
<dbReference type="PANTHER" id="PTHR47354:SF5">
    <property type="entry name" value="PROTEIN RFBI"/>
    <property type="match status" value="1"/>
</dbReference>
<evidence type="ECO:0000256" key="1">
    <source>
        <dbReference type="ARBA" id="ARBA00034078"/>
    </source>
</evidence>
<dbReference type="InterPro" id="IPR039261">
    <property type="entry name" value="FNR_nucleotide-bd"/>
</dbReference>
<dbReference type="PANTHER" id="PTHR47354">
    <property type="entry name" value="NADH OXIDOREDUCTASE HCR"/>
    <property type="match status" value="1"/>
</dbReference>
<dbReference type="SUPFAM" id="SSF63380">
    <property type="entry name" value="Riboflavin synthase domain-like"/>
    <property type="match status" value="1"/>
</dbReference>
<dbReference type="GO" id="GO:0016491">
    <property type="term" value="F:oxidoreductase activity"/>
    <property type="evidence" value="ECO:0007669"/>
    <property type="project" value="InterPro"/>
</dbReference>
<dbReference type="Proteomes" id="UP000501891">
    <property type="component" value="Chromosome"/>
</dbReference>
<evidence type="ECO:0000313" key="3">
    <source>
        <dbReference type="EMBL" id="QJE74344.1"/>
    </source>
</evidence>
<dbReference type="PRINTS" id="PR00410">
    <property type="entry name" value="PHEHYDRXLASE"/>
</dbReference>
<dbReference type="Pfam" id="PF00970">
    <property type="entry name" value="FAD_binding_6"/>
    <property type="match status" value="1"/>
</dbReference>
<sequence length="254" mass="26670">MIVESALTAPDLPPVRDVDLTVVGAELVTADIRILRLAPAGPFAFRAGQYANLSFGGLPGRDFSIASRPSDTVLEFHIRDHGTGASRYAVRQLRVGERVGLRGPLGSAVLHDGHDGPILAIAGGSGLAPMKSIVEEALARGHQAPVHLYFGVRGEADLYMAGYFADLAARHANFRFVPVLSEPAGPTAHRTGYVGDVVAADFPDLSGHKAYLAGPPVMVESAVARLLAKGMAGVDIHGDAFYTETDKQKRAAAG</sequence>
<comment type="cofactor">
    <cofactor evidence="1">
        <name>[2Fe-2S] cluster</name>
        <dbReference type="ChEBI" id="CHEBI:190135"/>
    </cofactor>
</comment>
<feature type="domain" description="FAD-binding FR-type" evidence="2">
    <location>
        <begin position="15"/>
        <end position="111"/>
    </location>
</feature>
<organism evidence="3 4">
    <name type="scientific">Aerophototrophica crusticola</name>
    <dbReference type="NCBI Taxonomy" id="1709002"/>
    <lineage>
        <taxon>Bacteria</taxon>
        <taxon>Pseudomonadati</taxon>
        <taxon>Pseudomonadota</taxon>
        <taxon>Alphaproteobacteria</taxon>
        <taxon>Rhodospirillales</taxon>
        <taxon>Rhodospirillaceae</taxon>
        <taxon>Aerophototrophica</taxon>
    </lineage>
</organism>
<gene>
    <name evidence="3" type="ORF">HHL28_15810</name>
</gene>
<dbReference type="Gene3D" id="2.40.30.10">
    <property type="entry name" value="Translation factors"/>
    <property type="match status" value="1"/>
</dbReference>
<accession>A0A858RAC0</accession>
<dbReference type="CDD" id="cd06187">
    <property type="entry name" value="O2ase_reductase_like"/>
    <property type="match status" value="1"/>
</dbReference>
<dbReference type="Gene3D" id="3.40.50.80">
    <property type="entry name" value="Nucleotide-binding domain of ferredoxin-NADP reductase (FNR) module"/>
    <property type="match status" value="1"/>
</dbReference>
<dbReference type="InterPro" id="IPR017927">
    <property type="entry name" value="FAD-bd_FR_type"/>
</dbReference>
<dbReference type="InterPro" id="IPR050415">
    <property type="entry name" value="MRET"/>
</dbReference>
<keyword evidence="4" id="KW-1185">Reference proteome</keyword>
<name>A0A858RAC0_9PROT</name>
<dbReference type="PRINTS" id="PR00371">
    <property type="entry name" value="FPNCR"/>
</dbReference>
<dbReference type="AlphaFoldDB" id="A0A858RAC0"/>
<dbReference type="PROSITE" id="PS51384">
    <property type="entry name" value="FAD_FR"/>
    <property type="match status" value="1"/>
</dbReference>
<evidence type="ECO:0000313" key="4">
    <source>
        <dbReference type="Proteomes" id="UP000501891"/>
    </source>
</evidence>
<dbReference type="KEGG" id="acru:HHL28_15810"/>
<dbReference type="Pfam" id="PF00175">
    <property type="entry name" value="NAD_binding_1"/>
    <property type="match status" value="1"/>
</dbReference>
<proteinExistence type="predicted"/>
<dbReference type="InterPro" id="IPR008333">
    <property type="entry name" value="Cbr1-like_FAD-bd_dom"/>
</dbReference>
<dbReference type="InterPro" id="IPR017938">
    <property type="entry name" value="Riboflavin_synthase-like_b-brl"/>
</dbReference>
<reference evidence="3" key="1">
    <citation type="submission" date="2020-04" db="EMBL/GenBank/DDBJ databases">
        <title>A desert anoxygenic phototrophic bacterium fixes CO2 using RubisCO under aerobic conditions.</title>
        <authorList>
            <person name="Tang K."/>
        </authorList>
    </citation>
    <scope>NUCLEOTIDE SEQUENCE [LARGE SCALE GENOMIC DNA]</scope>
    <source>
        <strain evidence="3">MIMtkB3</strain>
    </source>
</reference>
<dbReference type="SUPFAM" id="SSF52343">
    <property type="entry name" value="Ferredoxin reductase-like, C-terminal NADP-linked domain"/>
    <property type="match status" value="1"/>
</dbReference>
<dbReference type="InterPro" id="IPR001709">
    <property type="entry name" value="Flavoprot_Pyr_Nucl_cyt_Rdtase"/>
</dbReference>
<dbReference type="InterPro" id="IPR001433">
    <property type="entry name" value="OxRdtase_FAD/NAD-bd"/>
</dbReference>